<keyword evidence="5 8" id="KW-1133">Transmembrane helix</keyword>
<evidence type="ECO:0000256" key="2">
    <source>
        <dbReference type="ARBA" id="ARBA00008193"/>
    </source>
</evidence>
<dbReference type="Pfam" id="PF03458">
    <property type="entry name" value="Gly_transporter"/>
    <property type="match status" value="2"/>
</dbReference>
<name>A0ABN3T7Z4_9ACTN</name>
<protein>
    <recommendedName>
        <fullName evidence="9">Glycine transporter domain-containing protein</fullName>
    </recommendedName>
</protein>
<dbReference type="RefSeq" id="WP_319123330.1">
    <property type="nucleotide sequence ID" value="NZ_BAAASK010000021.1"/>
</dbReference>
<evidence type="ECO:0000256" key="6">
    <source>
        <dbReference type="ARBA" id="ARBA00023136"/>
    </source>
</evidence>
<keyword evidence="6 8" id="KW-0472">Membrane</keyword>
<evidence type="ECO:0000256" key="1">
    <source>
        <dbReference type="ARBA" id="ARBA00004651"/>
    </source>
</evidence>
<evidence type="ECO:0000313" key="10">
    <source>
        <dbReference type="EMBL" id="GAA2695354.1"/>
    </source>
</evidence>
<comment type="similarity">
    <text evidence="2">Belongs to the UPF0126 family.</text>
</comment>
<evidence type="ECO:0000313" key="11">
    <source>
        <dbReference type="Proteomes" id="UP001499989"/>
    </source>
</evidence>
<evidence type="ECO:0000256" key="3">
    <source>
        <dbReference type="ARBA" id="ARBA00022475"/>
    </source>
</evidence>
<feature type="domain" description="Glycine transporter" evidence="9">
    <location>
        <begin position="104"/>
        <end position="177"/>
    </location>
</feature>
<evidence type="ECO:0000256" key="4">
    <source>
        <dbReference type="ARBA" id="ARBA00022692"/>
    </source>
</evidence>
<comment type="subcellular location">
    <subcellularLocation>
        <location evidence="1">Cell membrane</location>
        <topology evidence="1">Multi-pass membrane protein</topology>
    </subcellularLocation>
</comment>
<accession>A0ABN3T7Z4</accession>
<gene>
    <name evidence="10" type="ORF">GCM10010310_56810</name>
</gene>
<dbReference type="InterPro" id="IPR005115">
    <property type="entry name" value="Gly_transporter"/>
</dbReference>
<evidence type="ECO:0000259" key="9">
    <source>
        <dbReference type="Pfam" id="PF03458"/>
    </source>
</evidence>
<feature type="region of interest" description="Disordered" evidence="7">
    <location>
        <begin position="254"/>
        <end position="304"/>
    </location>
</feature>
<feature type="compositionally biased region" description="Basic and acidic residues" evidence="7">
    <location>
        <begin position="269"/>
        <end position="278"/>
    </location>
</feature>
<feature type="transmembrane region" description="Helical" evidence="8">
    <location>
        <begin position="161"/>
        <end position="178"/>
    </location>
</feature>
<comment type="caution">
    <text evidence="10">The sequence shown here is derived from an EMBL/GenBank/DDBJ whole genome shotgun (WGS) entry which is preliminary data.</text>
</comment>
<dbReference type="EMBL" id="BAAASK010000021">
    <property type="protein sequence ID" value="GAA2695354.1"/>
    <property type="molecule type" value="Genomic_DNA"/>
</dbReference>
<feature type="transmembrane region" description="Helical" evidence="8">
    <location>
        <begin position="126"/>
        <end position="149"/>
    </location>
</feature>
<dbReference type="Proteomes" id="UP001499989">
    <property type="component" value="Unassembled WGS sequence"/>
</dbReference>
<feature type="transmembrane region" description="Helical" evidence="8">
    <location>
        <begin position="69"/>
        <end position="86"/>
    </location>
</feature>
<proteinExistence type="inferred from homology"/>
<evidence type="ECO:0000256" key="5">
    <source>
        <dbReference type="ARBA" id="ARBA00022989"/>
    </source>
</evidence>
<feature type="domain" description="Glycine transporter" evidence="9">
    <location>
        <begin position="13"/>
        <end position="86"/>
    </location>
</feature>
<evidence type="ECO:0000256" key="8">
    <source>
        <dbReference type="SAM" id="Phobius"/>
    </source>
</evidence>
<keyword evidence="3" id="KW-1003">Cell membrane</keyword>
<keyword evidence="4 8" id="KW-0812">Transmembrane</keyword>
<feature type="region of interest" description="Disordered" evidence="7">
    <location>
        <begin position="224"/>
        <end position="243"/>
    </location>
</feature>
<reference evidence="10 11" key="1">
    <citation type="journal article" date="2019" name="Int. J. Syst. Evol. Microbiol.">
        <title>The Global Catalogue of Microorganisms (GCM) 10K type strain sequencing project: providing services to taxonomists for standard genome sequencing and annotation.</title>
        <authorList>
            <consortium name="The Broad Institute Genomics Platform"/>
            <consortium name="The Broad Institute Genome Sequencing Center for Infectious Disease"/>
            <person name="Wu L."/>
            <person name="Ma J."/>
        </authorList>
    </citation>
    <scope>NUCLEOTIDE SEQUENCE [LARGE SCALE GENOMIC DNA]</scope>
    <source>
        <strain evidence="10 11">JCM 4531</strain>
    </source>
</reference>
<dbReference type="PANTHER" id="PTHR30506">
    <property type="entry name" value="INNER MEMBRANE PROTEIN"/>
    <property type="match status" value="1"/>
</dbReference>
<dbReference type="PANTHER" id="PTHR30506:SF3">
    <property type="entry name" value="UPF0126 INNER MEMBRANE PROTEIN YADS-RELATED"/>
    <property type="match status" value="1"/>
</dbReference>
<sequence>MLIDDVNQAVQYTMDLIGIFAFALSGGILAVRKDFDIIGTVILCEAAGLGGGLFRDLVIGVRPVAFSDLGYFLTPWAAAVIVYFGHRLHRGGTALESRLFDLGDAAALGLFSVTGTIKALSHGFNVPAAVTLGAASAVGGGVLSSLLALEVPPLLRWNTDLYAVPALAGGVVVTLLQAAGLLNAPTACAAALLGFGLRILAQRRRWRTPRSSFWRDPFAGLRLQRAPEPPREGAPPDASTSVEARTAVLPLPESPTLTLWPCHGRPAVPRRDASRPPDPRLVTRHPAPARSPRERQGALPDRPA</sequence>
<feature type="transmembrane region" description="Helical" evidence="8">
    <location>
        <begin position="37"/>
        <end position="54"/>
    </location>
</feature>
<evidence type="ECO:0000256" key="7">
    <source>
        <dbReference type="SAM" id="MobiDB-lite"/>
    </source>
</evidence>
<organism evidence="10 11">
    <name type="scientific">Streptomyces violaceolatus</name>
    <dbReference type="NCBI Taxonomy" id="67378"/>
    <lineage>
        <taxon>Bacteria</taxon>
        <taxon>Bacillati</taxon>
        <taxon>Actinomycetota</taxon>
        <taxon>Actinomycetes</taxon>
        <taxon>Kitasatosporales</taxon>
        <taxon>Streptomycetaceae</taxon>
        <taxon>Streptomyces</taxon>
        <taxon>Streptomyces violaceoruber group</taxon>
    </lineage>
</organism>
<keyword evidence="11" id="KW-1185">Reference proteome</keyword>
<feature type="transmembrane region" description="Helical" evidence="8">
    <location>
        <begin position="12"/>
        <end position="30"/>
    </location>
</feature>